<gene>
    <name evidence="2" type="ORF">Pan265_16620</name>
</gene>
<keyword evidence="3" id="KW-1185">Reference proteome</keyword>
<dbReference type="AlphaFoldDB" id="A0A518BXU9"/>
<dbReference type="Pfam" id="PF04338">
    <property type="entry name" value="DUF481"/>
    <property type="match status" value="1"/>
</dbReference>
<evidence type="ECO:0000313" key="3">
    <source>
        <dbReference type="Proteomes" id="UP000320386"/>
    </source>
</evidence>
<dbReference type="Proteomes" id="UP000320386">
    <property type="component" value="Chromosome"/>
</dbReference>
<organism evidence="2 3">
    <name type="scientific">Mucisphaera calidilacus</name>
    <dbReference type="NCBI Taxonomy" id="2527982"/>
    <lineage>
        <taxon>Bacteria</taxon>
        <taxon>Pseudomonadati</taxon>
        <taxon>Planctomycetota</taxon>
        <taxon>Phycisphaerae</taxon>
        <taxon>Phycisphaerales</taxon>
        <taxon>Phycisphaeraceae</taxon>
        <taxon>Mucisphaera</taxon>
    </lineage>
</organism>
<name>A0A518BXU9_9BACT</name>
<dbReference type="OrthoDB" id="290317at2"/>
<sequence length="255" mass="29630" precursor="true">MFKRSLLTAAILAAISIPAAAQEPEPEPDDKPGLFGTSFLEGWDRRFTLGIDGEENDSPEFNFFTLLELDYTSDYHRWNIDVSYDYGTEEHDLSDNEFLFSVLKDWVFPDKTFFYWAHGSYEYDEFDDYRQRWTGFGGLGLNLYKDEKHLLDGRAGLGIINEVDPSDTRPEGVFGLEYKWKINDNQDFFVSNYVFPNLEDLTRYRNETVVDWIIKMDAAEGLSLRIGLENEYDMNVTGGSKRNDLNYRLALVIDF</sequence>
<proteinExistence type="predicted"/>
<protein>
    <recommendedName>
        <fullName evidence="4">DUF481 domain-containing protein</fullName>
    </recommendedName>
</protein>
<dbReference type="InterPro" id="IPR007433">
    <property type="entry name" value="DUF481"/>
</dbReference>
<feature type="signal peptide" evidence="1">
    <location>
        <begin position="1"/>
        <end position="21"/>
    </location>
</feature>
<keyword evidence="1" id="KW-0732">Signal</keyword>
<reference evidence="2 3" key="1">
    <citation type="submission" date="2019-02" db="EMBL/GenBank/DDBJ databases">
        <title>Deep-cultivation of Planctomycetes and their phenomic and genomic characterization uncovers novel biology.</title>
        <authorList>
            <person name="Wiegand S."/>
            <person name="Jogler M."/>
            <person name="Boedeker C."/>
            <person name="Pinto D."/>
            <person name="Vollmers J."/>
            <person name="Rivas-Marin E."/>
            <person name="Kohn T."/>
            <person name="Peeters S.H."/>
            <person name="Heuer A."/>
            <person name="Rast P."/>
            <person name="Oberbeckmann S."/>
            <person name="Bunk B."/>
            <person name="Jeske O."/>
            <person name="Meyerdierks A."/>
            <person name="Storesund J.E."/>
            <person name="Kallscheuer N."/>
            <person name="Luecker S."/>
            <person name="Lage O.M."/>
            <person name="Pohl T."/>
            <person name="Merkel B.J."/>
            <person name="Hornburger P."/>
            <person name="Mueller R.-W."/>
            <person name="Bruemmer F."/>
            <person name="Labrenz M."/>
            <person name="Spormann A.M."/>
            <person name="Op den Camp H."/>
            <person name="Overmann J."/>
            <person name="Amann R."/>
            <person name="Jetten M.S.M."/>
            <person name="Mascher T."/>
            <person name="Medema M.H."/>
            <person name="Devos D.P."/>
            <person name="Kaster A.-K."/>
            <person name="Ovreas L."/>
            <person name="Rohde M."/>
            <person name="Galperin M.Y."/>
            <person name="Jogler C."/>
        </authorList>
    </citation>
    <scope>NUCLEOTIDE SEQUENCE [LARGE SCALE GENOMIC DNA]</scope>
    <source>
        <strain evidence="2 3">Pan265</strain>
    </source>
</reference>
<evidence type="ECO:0000256" key="1">
    <source>
        <dbReference type="SAM" id="SignalP"/>
    </source>
</evidence>
<feature type="chain" id="PRO_5021765795" description="DUF481 domain-containing protein" evidence="1">
    <location>
        <begin position="22"/>
        <end position="255"/>
    </location>
</feature>
<evidence type="ECO:0008006" key="4">
    <source>
        <dbReference type="Google" id="ProtNLM"/>
    </source>
</evidence>
<evidence type="ECO:0000313" key="2">
    <source>
        <dbReference type="EMBL" id="QDU71809.1"/>
    </source>
</evidence>
<dbReference type="EMBL" id="CP036280">
    <property type="protein sequence ID" value="QDU71809.1"/>
    <property type="molecule type" value="Genomic_DNA"/>
</dbReference>
<dbReference type="KEGG" id="mcad:Pan265_16620"/>
<dbReference type="RefSeq" id="WP_145446008.1">
    <property type="nucleotide sequence ID" value="NZ_CP036280.1"/>
</dbReference>
<accession>A0A518BXU9</accession>